<dbReference type="InParanoid" id="A0A1X2HF69"/>
<evidence type="ECO:0000313" key="3">
    <source>
        <dbReference type="Proteomes" id="UP000242180"/>
    </source>
</evidence>
<feature type="region of interest" description="Disordered" evidence="1">
    <location>
        <begin position="1"/>
        <end position="20"/>
    </location>
</feature>
<dbReference type="AlphaFoldDB" id="A0A1X2HF69"/>
<name>A0A1X2HF69_SYNRA</name>
<feature type="compositionally biased region" description="Polar residues" evidence="1">
    <location>
        <begin position="1"/>
        <end position="11"/>
    </location>
</feature>
<dbReference type="OrthoDB" id="2225686at2759"/>
<accession>A0A1X2HF69</accession>
<dbReference type="EMBL" id="MCGN01000004">
    <property type="protein sequence ID" value="ORY97578.1"/>
    <property type="molecule type" value="Genomic_DNA"/>
</dbReference>
<comment type="caution">
    <text evidence="2">The sequence shown here is derived from an EMBL/GenBank/DDBJ whole genome shotgun (WGS) entry which is preliminary data.</text>
</comment>
<organism evidence="2 3">
    <name type="scientific">Syncephalastrum racemosum</name>
    <name type="common">Filamentous fungus</name>
    <dbReference type="NCBI Taxonomy" id="13706"/>
    <lineage>
        <taxon>Eukaryota</taxon>
        <taxon>Fungi</taxon>
        <taxon>Fungi incertae sedis</taxon>
        <taxon>Mucoromycota</taxon>
        <taxon>Mucoromycotina</taxon>
        <taxon>Mucoromycetes</taxon>
        <taxon>Mucorales</taxon>
        <taxon>Syncephalastraceae</taxon>
        <taxon>Syncephalastrum</taxon>
    </lineage>
</organism>
<protein>
    <recommendedName>
        <fullName evidence="4">Fungal-type protein kinase domain-containing protein</fullName>
    </recommendedName>
</protein>
<proteinExistence type="predicted"/>
<dbReference type="OMA" id="PMEENIN"/>
<evidence type="ECO:0000256" key="1">
    <source>
        <dbReference type="SAM" id="MobiDB-lite"/>
    </source>
</evidence>
<gene>
    <name evidence="2" type="ORF">BCR43DRAFT_530658</name>
</gene>
<dbReference type="Proteomes" id="UP000242180">
    <property type="component" value="Unassembled WGS sequence"/>
</dbReference>
<evidence type="ECO:0000313" key="2">
    <source>
        <dbReference type="EMBL" id="ORY97578.1"/>
    </source>
</evidence>
<reference evidence="2 3" key="1">
    <citation type="submission" date="2016-07" db="EMBL/GenBank/DDBJ databases">
        <title>Pervasive Adenine N6-methylation of Active Genes in Fungi.</title>
        <authorList>
            <consortium name="DOE Joint Genome Institute"/>
            <person name="Mondo S.J."/>
            <person name="Dannebaum R.O."/>
            <person name="Kuo R.C."/>
            <person name="Labutti K."/>
            <person name="Haridas S."/>
            <person name="Kuo A."/>
            <person name="Salamov A."/>
            <person name="Ahrendt S.R."/>
            <person name="Lipzen A."/>
            <person name="Sullivan W."/>
            <person name="Andreopoulos W.B."/>
            <person name="Clum A."/>
            <person name="Lindquist E."/>
            <person name="Daum C."/>
            <person name="Ramamoorthy G.K."/>
            <person name="Gryganskyi A."/>
            <person name="Culley D."/>
            <person name="Magnuson J.K."/>
            <person name="James T.Y."/>
            <person name="O'Malley M.A."/>
            <person name="Stajich J.E."/>
            <person name="Spatafora J.W."/>
            <person name="Visel A."/>
            <person name="Grigoriev I.V."/>
        </authorList>
    </citation>
    <scope>NUCLEOTIDE SEQUENCE [LARGE SCALE GENOMIC DNA]</scope>
    <source>
        <strain evidence="2 3">NRRL 2496</strain>
    </source>
</reference>
<evidence type="ECO:0008006" key="4">
    <source>
        <dbReference type="Google" id="ProtNLM"/>
    </source>
</evidence>
<sequence length="269" mass="30382">MSTDAVRTTSKLSDKVTRDDMDRRQAELPLKSLDLGKNESKFAKALANLLVKLPKFAIEEEANESELCTRYIEPFLAGLFDDPDRDVFLRWTNETTLEFKRNDDDTDRRPDMTITRTCGVKWGTTCGYGEAKSAASGADHHAVCLDLMRLAVFAKDAMDEQRFEGILGIQIVGRMIKFYVLLLPARKLYTMLQLSEIKVPSCLRSLHQLATDPTKVLKILDVFDRLCVPAKDRQLFLDPRNPRQIHAGAATVVVDIDTLKTVMNISRTS</sequence>
<keyword evidence="3" id="KW-1185">Reference proteome</keyword>